<keyword evidence="8" id="KW-1015">Disulfide bond</keyword>
<protein>
    <submittedName>
        <fullName evidence="15">Interleukin 1 receptor type 1</fullName>
    </submittedName>
</protein>
<keyword evidence="16" id="KW-1185">Reference proteome</keyword>
<keyword evidence="3" id="KW-0812">Transmembrane</keyword>
<keyword evidence="11" id="KW-0395">Inflammatory response</keyword>
<evidence type="ECO:0000256" key="10">
    <source>
        <dbReference type="ARBA" id="ARBA00023180"/>
    </source>
</evidence>
<evidence type="ECO:0000313" key="15">
    <source>
        <dbReference type="Ensembl" id="ENSCCAP00000040488.1"/>
    </source>
</evidence>
<dbReference type="Proteomes" id="UP000233040">
    <property type="component" value="Unassembled WGS sequence"/>
</dbReference>
<dbReference type="PRINTS" id="PR01536">
    <property type="entry name" value="INTRLKN1R12F"/>
</dbReference>
<dbReference type="CDD" id="cd20991">
    <property type="entry name" value="Ig1_IL1R_like"/>
    <property type="match status" value="1"/>
</dbReference>
<dbReference type="InterPro" id="IPR015621">
    <property type="entry name" value="IL-1_rcpt_fam"/>
</dbReference>
<dbReference type="InterPro" id="IPR004076">
    <property type="entry name" value="IL-1_rcpt_I-typ"/>
</dbReference>
<proteinExistence type="inferred from homology"/>
<keyword evidence="12" id="KW-0393">Immunoglobulin domain</keyword>
<evidence type="ECO:0000256" key="4">
    <source>
        <dbReference type="ARBA" id="ARBA00022729"/>
    </source>
</evidence>
<dbReference type="PANTHER" id="PTHR11890">
    <property type="entry name" value="INTERLEUKIN-1 RECEPTOR FAMILY MEMBER"/>
    <property type="match status" value="1"/>
</dbReference>
<dbReference type="InterPro" id="IPR041416">
    <property type="entry name" value="IL-1RAcP-like_ig"/>
</dbReference>
<dbReference type="InterPro" id="IPR007110">
    <property type="entry name" value="Ig-like_dom"/>
</dbReference>
<keyword evidence="9" id="KW-0675">Receptor</keyword>
<sequence>MKVLLRLTCFIALLISSLEADKCKEREGKIVLVSSANEIDVRACPLNPNENKGTITWYKNDSKTPISTEQASRIHQHKEKLWFVPAKVEDSGHYYCVVRNSSHCLKIQITAKFVENEPNLCYNAQAIFKQKLPIGGDGALVCPYLEFFKDENNEFPKMQWYKVAVSRVHATALQ</sequence>
<keyword evidence="5" id="KW-0677">Repeat</keyword>
<feature type="domain" description="Ig-like" evidence="14">
    <location>
        <begin position="44"/>
        <end position="110"/>
    </location>
</feature>
<comment type="subcellular location">
    <subcellularLocation>
        <location evidence="1">Membrane</location>
        <topology evidence="1">Single-pass type I membrane protein</topology>
    </subcellularLocation>
</comment>
<evidence type="ECO:0000256" key="12">
    <source>
        <dbReference type="ARBA" id="ARBA00023319"/>
    </source>
</evidence>
<keyword evidence="10" id="KW-0325">Glycoprotein</keyword>
<comment type="similarity">
    <text evidence="2">Belongs to the interleukin-1 receptor family.</text>
</comment>
<feature type="signal peptide" evidence="13">
    <location>
        <begin position="1"/>
        <end position="20"/>
    </location>
</feature>
<dbReference type="InterPro" id="IPR013783">
    <property type="entry name" value="Ig-like_fold"/>
</dbReference>
<evidence type="ECO:0000256" key="13">
    <source>
        <dbReference type="SAM" id="SignalP"/>
    </source>
</evidence>
<name>A0A2K5SJC7_CEBIM</name>
<organism evidence="15 16">
    <name type="scientific">Cebus imitator</name>
    <name type="common">Panamanian white-faced capuchin</name>
    <name type="synonym">Cebus capucinus imitator</name>
    <dbReference type="NCBI Taxonomy" id="2715852"/>
    <lineage>
        <taxon>Eukaryota</taxon>
        <taxon>Metazoa</taxon>
        <taxon>Chordata</taxon>
        <taxon>Craniata</taxon>
        <taxon>Vertebrata</taxon>
        <taxon>Euteleostomi</taxon>
        <taxon>Mammalia</taxon>
        <taxon>Eutheria</taxon>
        <taxon>Euarchontoglires</taxon>
        <taxon>Primates</taxon>
        <taxon>Haplorrhini</taxon>
        <taxon>Platyrrhini</taxon>
        <taxon>Cebidae</taxon>
        <taxon>Cebinae</taxon>
        <taxon>Cebus</taxon>
    </lineage>
</organism>
<dbReference type="InterPro" id="IPR036179">
    <property type="entry name" value="Ig-like_dom_sf"/>
</dbReference>
<dbReference type="SUPFAM" id="SSF48726">
    <property type="entry name" value="Immunoglobulin"/>
    <property type="match status" value="1"/>
</dbReference>
<dbReference type="Ensembl" id="ENSCCAT00000058302.1">
    <property type="protein sequence ID" value="ENSCCAP00000040488.1"/>
    <property type="gene ID" value="ENSCCAG00000038037.1"/>
</dbReference>
<reference evidence="15" key="1">
    <citation type="submission" date="2025-08" db="UniProtKB">
        <authorList>
            <consortium name="Ensembl"/>
        </authorList>
    </citation>
    <scope>IDENTIFICATION</scope>
</reference>
<evidence type="ECO:0000256" key="6">
    <source>
        <dbReference type="ARBA" id="ARBA00022989"/>
    </source>
</evidence>
<dbReference type="PROSITE" id="PS50835">
    <property type="entry name" value="IG_LIKE"/>
    <property type="match status" value="1"/>
</dbReference>
<evidence type="ECO:0000259" key="14">
    <source>
        <dbReference type="PROSITE" id="PS50835"/>
    </source>
</evidence>
<evidence type="ECO:0000256" key="2">
    <source>
        <dbReference type="ARBA" id="ARBA00009752"/>
    </source>
</evidence>
<dbReference type="FunFam" id="2.60.40.10:FF:001064">
    <property type="entry name" value="Interleukin 1 receptor, type I"/>
    <property type="match status" value="1"/>
</dbReference>
<evidence type="ECO:0000256" key="9">
    <source>
        <dbReference type="ARBA" id="ARBA00023170"/>
    </source>
</evidence>
<feature type="chain" id="PRO_5014426899" evidence="13">
    <location>
        <begin position="21"/>
        <end position="174"/>
    </location>
</feature>
<dbReference type="GO" id="GO:0016020">
    <property type="term" value="C:membrane"/>
    <property type="evidence" value="ECO:0007669"/>
    <property type="project" value="UniProtKB-SubCell"/>
</dbReference>
<dbReference type="GO" id="GO:0050727">
    <property type="term" value="P:regulation of inflammatory response"/>
    <property type="evidence" value="ECO:0007669"/>
    <property type="project" value="TreeGrafter"/>
</dbReference>
<evidence type="ECO:0000256" key="1">
    <source>
        <dbReference type="ARBA" id="ARBA00004479"/>
    </source>
</evidence>
<dbReference type="Gene3D" id="2.60.40.10">
    <property type="entry name" value="Immunoglobulins"/>
    <property type="match status" value="2"/>
</dbReference>
<gene>
    <name evidence="15" type="primary">IL1R1</name>
</gene>
<dbReference type="AlphaFoldDB" id="A0A2K5SJC7"/>
<evidence type="ECO:0000313" key="16">
    <source>
        <dbReference type="Proteomes" id="UP000233040"/>
    </source>
</evidence>
<dbReference type="GeneTree" id="ENSGT01090000259985"/>
<dbReference type="GO" id="GO:0006954">
    <property type="term" value="P:inflammatory response"/>
    <property type="evidence" value="ECO:0007669"/>
    <property type="project" value="UniProtKB-KW"/>
</dbReference>
<evidence type="ECO:0000256" key="7">
    <source>
        <dbReference type="ARBA" id="ARBA00023136"/>
    </source>
</evidence>
<evidence type="ECO:0000256" key="11">
    <source>
        <dbReference type="ARBA" id="ARBA00023198"/>
    </source>
</evidence>
<evidence type="ECO:0000256" key="5">
    <source>
        <dbReference type="ARBA" id="ARBA00022737"/>
    </source>
</evidence>
<dbReference type="PANTHER" id="PTHR11890:SF26">
    <property type="entry name" value="INTERLEUKIN-1 RECEPTOR TYPE 1"/>
    <property type="match status" value="1"/>
</dbReference>
<evidence type="ECO:0000256" key="3">
    <source>
        <dbReference type="ARBA" id="ARBA00022692"/>
    </source>
</evidence>
<dbReference type="GO" id="GO:0019966">
    <property type="term" value="F:interleukin-1 binding"/>
    <property type="evidence" value="ECO:0007669"/>
    <property type="project" value="TreeGrafter"/>
</dbReference>
<keyword evidence="4 13" id="KW-0732">Signal</keyword>
<reference evidence="15" key="2">
    <citation type="submission" date="2025-09" db="UniProtKB">
        <authorList>
            <consortium name="Ensembl"/>
        </authorList>
    </citation>
    <scope>IDENTIFICATION</scope>
</reference>
<evidence type="ECO:0000256" key="8">
    <source>
        <dbReference type="ARBA" id="ARBA00023157"/>
    </source>
</evidence>
<dbReference type="PRINTS" id="PR01538">
    <property type="entry name" value="INTRLEUKN1R1"/>
</dbReference>
<keyword evidence="7" id="KW-0472">Membrane</keyword>
<accession>A0A2K5SJC7</accession>
<dbReference type="Pfam" id="PF18452">
    <property type="entry name" value="Ig_6"/>
    <property type="match status" value="1"/>
</dbReference>
<dbReference type="GO" id="GO:0004909">
    <property type="term" value="F:interleukin-1, type I, activating receptor activity"/>
    <property type="evidence" value="ECO:0007669"/>
    <property type="project" value="InterPro"/>
</dbReference>
<keyword evidence="6" id="KW-1133">Transmembrane helix</keyword>
<dbReference type="InterPro" id="IPR004074">
    <property type="entry name" value="IL-1_rcpt_I/II-typ"/>
</dbReference>